<accession>A0ABT7LPQ3</accession>
<evidence type="ECO:0000313" key="2">
    <source>
        <dbReference type="Proteomes" id="UP001529255"/>
    </source>
</evidence>
<keyword evidence="2" id="KW-1185">Reference proteome</keyword>
<proteinExistence type="predicted"/>
<dbReference type="Proteomes" id="UP001529255">
    <property type="component" value="Unassembled WGS sequence"/>
</dbReference>
<dbReference type="RefSeq" id="WP_285955299.1">
    <property type="nucleotide sequence ID" value="NZ_JASUZV010000001.1"/>
</dbReference>
<evidence type="ECO:0000313" key="1">
    <source>
        <dbReference type="EMBL" id="MDL5042626.1"/>
    </source>
</evidence>
<name>A0ABT7LPQ3_9STRE</name>
<protein>
    <submittedName>
        <fullName evidence="1">Uncharacterized protein</fullName>
    </submittedName>
</protein>
<dbReference type="EMBL" id="JASUZV010000001">
    <property type="protein sequence ID" value="MDL5042626.1"/>
    <property type="molecule type" value="Genomic_DNA"/>
</dbReference>
<sequence length="102" mass="11496">MITSLFVKSQLIALLKGSKKKSVVKVYVDDDVANGLLIVENGAKRSFCYSLVLTGLDFDLLDGYYSDGEVIVHHGIVVNDGVCELLLHSYKKWRKCVKWELF</sequence>
<organism evidence="1 2">
    <name type="scientific">Streptococcus raffinosi</name>
    <dbReference type="NCBI Taxonomy" id="3053355"/>
    <lineage>
        <taxon>Bacteria</taxon>
        <taxon>Bacillati</taxon>
        <taxon>Bacillota</taxon>
        <taxon>Bacilli</taxon>
        <taxon>Lactobacillales</taxon>
        <taxon>Streptococcaceae</taxon>
        <taxon>Streptococcus</taxon>
    </lineage>
</organism>
<comment type="caution">
    <text evidence="1">The sequence shown here is derived from an EMBL/GenBank/DDBJ whole genome shotgun (WGS) entry which is preliminary data.</text>
</comment>
<gene>
    <name evidence="1" type="ORF">QRD39_00680</name>
</gene>
<reference evidence="1 2" key="1">
    <citation type="submission" date="2023-06" db="EMBL/GenBank/DDBJ databases">
        <title>A potential novel species of Streptococcus isolated from human milk sample.</title>
        <authorList>
            <person name="Nguyen H.V."/>
            <person name="Trinh A.T.V."/>
            <person name="Hoang A.T.L."/>
            <person name="Bui L.N.H."/>
            <person name="Tran Q.T.L."/>
            <person name="Trinh T."/>
        </authorList>
    </citation>
    <scope>NUCLEOTIDE SEQUENCE [LARGE SCALE GENOMIC DNA]</scope>
    <source>
        <strain evidence="1 2">VTCC 12812</strain>
    </source>
</reference>